<dbReference type="CDD" id="cd00957">
    <property type="entry name" value="Transaldolase_TalAB"/>
    <property type="match status" value="1"/>
</dbReference>
<dbReference type="STRING" id="1938817.SAMN06296008_11119"/>
<proteinExistence type="inferred from homology"/>
<comment type="catalytic activity">
    <reaction evidence="9 10 11">
        <text>D-sedoheptulose 7-phosphate + D-glyceraldehyde 3-phosphate = D-erythrose 4-phosphate + beta-D-fructose 6-phosphate</text>
        <dbReference type="Rhea" id="RHEA:17053"/>
        <dbReference type="ChEBI" id="CHEBI:16897"/>
        <dbReference type="ChEBI" id="CHEBI:57483"/>
        <dbReference type="ChEBI" id="CHEBI:57634"/>
        <dbReference type="ChEBI" id="CHEBI:59776"/>
        <dbReference type="EC" id="2.2.1.2"/>
    </reaction>
</comment>
<dbReference type="NCBIfam" id="TIGR00874">
    <property type="entry name" value="talAB"/>
    <property type="match status" value="1"/>
</dbReference>
<comment type="subcellular location">
    <subcellularLocation>
        <location evidence="10">Cytoplasm</location>
    </subcellularLocation>
</comment>
<dbReference type="EMBL" id="FWXJ01000011">
    <property type="protein sequence ID" value="SMC66719.1"/>
    <property type="molecule type" value="Genomic_DNA"/>
</dbReference>
<evidence type="ECO:0000256" key="6">
    <source>
        <dbReference type="ARBA" id="ARBA00022679"/>
    </source>
</evidence>
<dbReference type="HAMAP" id="MF_00492">
    <property type="entry name" value="Transaldolase_1"/>
    <property type="match status" value="1"/>
</dbReference>
<feature type="active site" description="Schiff-base intermediate with substrate" evidence="10">
    <location>
        <position position="125"/>
    </location>
</feature>
<dbReference type="GO" id="GO:0006098">
    <property type="term" value="P:pentose-phosphate shunt"/>
    <property type="evidence" value="ECO:0007669"/>
    <property type="project" value="UniProtKB-UniRule"/>
</dbReference>
<dbReference type="UniPathway" id="UPA00115">
    <property type="reaction ID" value="UER00414"/>
</dbReference>
<comment type="subunit">
    <text evidence="4">Homodimer.</text>
</comment>
<evidence type="ECO:0000256" key="4">
    <source>
        <dbReference type="ARBA" id="ARBA00011738"/>
    </source>
</evidence>
<dbReference type="InterPro" id="IPR004730">
    <property type="entry name" value="Transaldolase_1"/>
</dbReference>
<evidence type="ECO:0000256" key="9">
    <source>
        <dbReference type="ARBA" id="ARBA00048810"/>
    </source>
</evidence>
<dbReference type="InterPro" id="IPR001585">
    <property type="entry name" value="TAL/FSA"/>
</dbReference>
<evidence type="ECO:0000256" key="3">
    <source>
        <dbReference type="ARBA" id="ARBA00008012"/>
    </source>
</evidence>
<sequence length="316" mass="35329">MNLLDQLKNVTCVVADTGDFERMKKFMPKDATTNPTLILKAAQLPAYRYLIDSIIKKHPNATTDELIDQLLVAFGVEILQIIPGRVSTEIDAELSFDIQASVTKAHRIIQLYEAVGIKKDRILIKIAATWEGIQAAKILESEGIHCNLTLVFNLIQAVTCADSNVQLISPFIGRITDWSKKNLAEQWNEASMSGVNDPGVLSTSKIYNYFKYFDISTEIMGASFRNIEQIQSLAGCDLLTISPELLEQLQQTESDLTTQLSVATAKSMSFEPIKTDEISFRKMMNSDAMATEKLAEGIRNFIADTKKLRELLETLR</sequence>
<dbReference type="PANTHER" id="PTHR10683">
    <property type="entry name" value="TRANSALDOLASE"/>
    <property type="match status" value="1"/>
</dbReference>
<dbReference type="AlphaFoldDB" id="A0A1W2B1A5"/>
<organism evidence="12 13">
    <name type="scientific">Polynucleobacter kasalickyi</name>
    <dbReference type="NCBI Taxonomy" id="1938817"/>
    <lineage>
        <taxon>Bacteria</taxon>
        <taxon>Pseudomonadati</taxon>
        <taxon>Pseudomonadota</taxon>
        <taxon>Betaproteobacteria</taxon>
        <taxon>Burkholderiales</taxon>
        <taxon>Burkholderiaceae</taxon>
        <taxon>Polynucleobacter</taxon>
    </lineage>
</organism>
<evidence type="ECO:0000256" key="7">
    <source>
        <dbReference type="ARBA" id="ARBA00023126"/>
    </source>
</evidence>
<evidence type="ECO:0000256" key="11">
    <source>
        <dbReference type="RuleBase" id="RU004155"/>
    </source>
</evidence>
<dbReference type="SUPFAM" id="SSF51569">
    <property type="entry name" value="Aldolase"/>
    <property type="match status" value="1"/>
</dbReference>
<dbReference type="GO" id="GO:0005737">
    <property type="term" value="C:cytoplasm"/>
    <property type="evidence" value="ECO:0007669"/>
    <property type="project" value="UniProtKB-SubCell"/>
</dbReference>
<dbReference type="Pfam" id="PF00923">
    <property type="entry name" value="TAL_FSA"/>
    <property type="match status" value="1"/>
</dbReference>
<keyword evidence="8 10" id="KW-0704">Schiff base</keyword>
<dbReference type="InterPro" id="IPR018225">
    <property type="entry name" value="Transaldolase_AS"/>
</dbReference>
<comment type="function">
    <text evidence="1 10 11">Transaldolase is important for the balance of metabolites in the pentose-phosphate pathway.</text>
</comment>
<dbReference type="GO" id="GO:0004801">
    <property type="term" value="F:transaldolase activity"/>
    <property type="evidence" value="ECO:0007669"/>
    <property type="project" value="UniProtKB-UniRule"/>
</dbReference>
<dbReference type="RefSeq" id="WP_200806894.1">
    <property type="nucleotide sequence ID" value="NZ_FWXJ01000011.1"/>
</dbReference>
<evidence type="ECO:0000256" key="8">
    <source>
        <dbReference type="ARBA" id="ARBA00023270"/>
    </source>
</evidence>
<comment type="similarity">
    <text evidence="3 10 11">Belongs to the transaldolase family. Type 1 subfamily.</text>
</comment>
<evidence type="ECO:0000313" key="12">
    <source>
        <dbReference type="EMBL" id="SMC66719.1"/>
    </source>
</evidence>
<keyword evidence="7 10" id="KW-0570">Pentose shunt</keyword>
<evidence type="ECO:0000256" key="1">
    <source>
        <dbReference type="ARBA" id="ARBA00003518"/>
    </source>
</evidence>
<evidence type="ECO:0000256" key="10">
    <source>
        <dbReference type="HAMAP-Rule" id="MF_00492"/>
    </source>
</evidence>
<keyword evidence="13" id="KW-1185">Reference proteome</keyword>
<protein>
    <recommendedName>
        <fullName evidence="5 10">Transaldolase</fullName>
        <ecNumber evidence="5 10">2.2.1.2</ecNumber>
    </recommendedName>
</protein>
<dbReference type="EC" id="2.2.1.2" evidence="5 10"/>
<keyword evidence="6 10" id="KW-0808">Transferase</keyword>
<evidence type="ECO:0000313" key="13">
    <source>
        <dbReference type="Proteomes" id="UP000192708"/>
    </source>
</evidence>
<keyword evidence="10" id="KW-0963">Cytoplasm</keyword>
<dbReference type="Gene3D" id="3.20.20.70">
    <property type="entry name" value="Aldolase class I"/>
    <property type="match status" value="1"/>
</dbReference>
<comment type="pathway">
    <text evidence="2 10 11">Carbohydrate degradation; pentose phosphate pathway; D-glyceraldehyde 3-phosphate and beta-D-fructose 6-phosphate from D-ribose 5-phosphate and D-xylulose 5-phosphate (non-oxidative stage): step 2/3.</text>
</comment>
<dbReference type="Proteomes" id="UP000192708">
    <property type="component" value="Unassembled WGS sequence"/>
</dbReference>
<dbReference type="PROSITE" id="PS00958">
    <property type="entry name" value="TRANSALDOLASE_2"/>
    <property type="match status" value="1"/>
</dbReference>
<evidence type="ECO:0000256" key="2">
    <source>
        <dbReference type="ARBA" id="ARBA00004857"/>
    </source>
</evidence>
<dbReference type="PROSITE" id="PS01054">
    <property type="entry name" value="TRANSALDOLASE_1"/>
    <property type="match status" value="1"/>
</dbReference>
<dbReference type="PANTHER" id="PTHR10683:SF18">
    <property type="entry name" value="TRANSALDOLASE"/>
    <property type="match status" value="1"/>
</dbReference>
<gene>
    <name evidence="10" type="primary">tal</name>
    <name evidence="12" type="ORF">SAMN06296008_11119</name>
</gene>
<accession>A0A1W2B1A5</accession>
<evidence type="ECO:0000256" key="5">
    <source>
        <dbReference type="ARBA" id="ARBA00013151"/>
    </source>
</evidence>
<name>A0A1W2B1A5_9BURK</name>
<dbReference type="GO" id="GO:0005975">
    <property type="term" value="P:carbohydrate metabolic process"/>
    <property type="evidence" value="ECO:0007669"/>
    <property type="project" value="InterPro"/>
</dbReference>
<reference evidence="12 13" key="1">
    <citation type="submission" date="2017-04" db="EMBL/GenBank/DDBJ databases">
        <authorList>
            <person name="Afonso C.L."/>
            <person name="Miller P.J."/>
            <person name="Scott M.A."/>
            <person name="Spackman E."/>
            <person name="Goraichik I."/>
            <person name="Dimitrov K.M."/>
            <person name="Suarez D.L."/>
            <person name="Swayne D.E."/>
        </authorList>
    </citation>
    <scope>NUCLEOTIDE SEQUENCE [LARGE SCALE GENOMIC DNA]</scope>
    <source>
        <strain evidence="12 13">VK13</strain>
    </source>
</reference>
<dbReference type="InterPro" id="IPR013785">
    <property type="entry name" value="Aldolase_TIM"/>
</dbReference>
<dbReference type="FunFam" id="3.20.20.70:FF:000131">
    <property type="entry name" value="Transaldolase"/>
    <property type="match status" value="1"/>
</dbReference>